<gene>
    <name evidence="1" type="ORF">CEXT_680701</name>
</gene>
<dbReference type="EMBL" id="BPLR01015426">
    <property type="protein sequence ID" value="GIY76026.1"/>
    <property type="molecule type" value="Genomic_DNA"/>
</dbReference>
<organism evidence="1 2">
    <name type="scientific">Caerostris extrusa</name>
    <name type="common">Bark spider</name>
    <name type="synonym">Caerostris bankana</name>
    <dbReference type="NCBI Taxonomy" id="172846"/>
    <lineage>
        <taxon>Eukaryota</taxon>
        <taxon>Metazoa</taxon>
        <taxon>Ecdysozoa</taxon>
        <taxon>Arthropoda</taxon>
        <taxon>Chelicerata</taxon>
        <taxon>Arachnida</taxon>
        <taxon>Araneae</taxon>
        <taxon>Araneomorphae</taxon>
        <taxon>Entelegynae</taxon>
        <taxon>Araneoidea</taxon>
        <taxon>Araneidae</taxon>
        <taxon>Caerostris</taxon>
    </lineage>
</organism>
<keyword evidence="2" id="KW-1185">Reference proteome</keyword>
<dbReference type="AlphaFoldDB" id="A0AAV4VZY1"/>
<proteinExistence type="predicted"/>
<comment type="caution">
    <text evidence="1">The sequence shown here is derived from an EMBL/GenBank/DDBJ whole genome shotgun (WGS) entry which is preliminary data.</text>
</comment>
<reference evidence="1 2" key="1">
    <citation type="submission" date="2021-06" db="EMBL/GenBank/DDBJ databases">
        <title>Caerostris extrusa draft genome.</title>
        <authorList>
            <person name="Kono N."/>
            <person name="Arakawa K."/>
        </authorList>
    </citation>
    <scope>NUCLEOTIDE SEQUENCE [LARGE SCALE GENOMIC DNA]</scope>
</reference>
<dbReference type="Proteomes" id="UP001054945">
    <property type="component" value="Unassembled WGS sequence"/>
</dbReference>
<evidence type="ECO:0000313" key="1">
    <source>
        <dbReference type="EMBL" id="GIY76026.1"/>
    </source>
</evidence>
<evidence type="ECO:0000313" key="2">
    <source>
        <dbReference type="Proteomes" id="UP001054945"/>
    </source>
</evidence>
<name>A0AAV4VZY1_CAEEX</name>
<sequence>MAQGEGEGYEDYCVQLFQDLKSISFVITKDILVKICLGAPCESLDLARAQRIENLGTIDLKQSISSL</sequence>
<accession>A0AAV4VZY1</accession>
<protein>
    <submittedName>
        <fullName evidence="1">Uncharacterized protein</fullName>
    </submittedName>
</protein>